<name>A0A1H1KUR1_9MICO</name>
<gene>
    <name evidence="1" type="ORF">SAMN04489719_0113</name>
</gene>
<evidence type="ECO:0000313" key="2">
    <source>
        <dbReference type="Proteomes" id="UP000199649"/>
    </source>
</evidence>
<keyword evidence="2" id="KW-1185">Reference proteome</keyword>
<dbReference type="Proteomes" id="UP000199649">
    <property type="component" value="Chromosome I"/>
</dbReference>
<dbReference type="RefSeq" id="WP_092664741.1">
    <property type="nucleotide sequence ID" value="NZ_LT629734.1"/>
</dbReference>
<protein>
    <submittedName>
        <fullName evidence="1">Uncharacterized protein</fullName>
    </submittedName>
</protein>
<organism evidence="1 2">
    <name type="scientific">Agrococcus carbonis</name>
    <dbReference type="NCBI Taxonomy" id="684552"/>
    <lineage>
        <taxon>Bacteria</taxon>
        <taxon>Bacillati</taxon>
        <taxon>Actinomycetota</taxon>
        <taxon>Actinomycetes</taxon>
        <taxon>Micrococcales</taxon>
        <taxon>Microbacteriaceae</taxon>
        <taxon>Agrococcus</taxon>
    </lineage>
</organism>
<dbReference type="EMBL" id="LT629734">
    <property type="protein sequence ID" value="SDR65760.1"/>
    <property type="molecule type" value="Genomic_DNA"/>
</dbReference>
<reference evidence="2" key="1">
    <citation type="submission" date="2016-10" db="EMBL/GenBank/DDBJ databases">
        <authorList>
            <person name="Varghese N."/>
            <person name="Submissions S."/>
        </authorList>
    </citation>
    <scope>NUCLEOTIDE SEQUENCE [LARGE SCALE GENOMIC DNA]</scope>
    <source>
        <strain evidence="2">DSM 22965</strain>
    </source>
</reference>
<dbReference type="OrthoDB" id="5124720at2"/>
<accession>A0A1H1KUR1</accession>
<sequence>MTDTLARPDASAAAPDSATGVIAWASPGDGLWVASRTARDGVTFLGFVEETLGEFVAVDGAGASLGRFPDLRAAQGSFAAGSPSPALTTRTARWADVGARLVAPSRLRFG</sequence>
<dbReference type="AlphaFoldDB" id="A0A1H1KUR1"/>
<dbReference type="STRING" id="684552.SAMN04489719_0113"/>
<evidence type="ECO:0000313" key="1">
    <source>
        <dbReference type="EMBL" id="SDR65760.1"/>
    </source>
</evidence>
<proteinExistence type="predicted"/>